<dbReference type="InterPro" id="IPR036388">
    <property type="entry name" value="WH-like_DNA-bd_sf"/>
</dbReference>
<keyword evidence="7" id="KW-1185">Reference proteome</keyword>
<dbReference type="Pfam" id="PF03466">
    <property type="entry name" value="LysR_substrate"/>
    <property type="match status" value="1"/>
</dbReference>
<evidence type="ECO:0000256" key="4">
    <source>
        <dbReference type="ARBA" id="ARBA00023163"/>
    </source>
</evidence>
<evidence type="ECO:0000313" key="7">
    <source>
        <dbReference type="Proteomes" id="UP001141933"/>
    </source>
</evidence>
<dbReference type="PANTHER" id="PTHR30419:SF8">
    <property type="entry name" value="NITROGEN ASSIMILATION TRANSCRIPTIONAL ACTIVATOR-RELATED"/>
    <property type="match status" value="1"/>
</dbReference>
<keyword evidence="4" id="KW-0804">Transcription</keyword>
<keyword evidence="2" id="KW-0805">Transcription regulation</keyword>
<dbReference type="SUPFAM" id="SSF53850">
    <property type="entry name" value="Periplasmic binding protein-like II"/>
    <property type="match status" value="1"/>
</dbReference>
<dbReference type="Gene3D" id="1.10.10.10">
    <property type="entry name" value="Winged helix-like DNA-binding domain superfamily/Winged helix DNA-binding domain"/>
    <property type="match status" value="1"/>
</dbReference>
<accession>A0ABT4PDU6</accession>
<evidence type="ECO:0000256" key="3">
    <source>
        <dbReference type="ARBA" id="ARBA00023125"/>
    </source>
</evidence>
<comment type="caution">
    <text evidence="6">The sequence shown here is derived from an EMBL/GenBank/DDBJ whole genome shotgun (WGS) entry which is preliminary data.</text>
</comment>
<dbReference type="RefSeq" id="WP_269876293.1">
    <property type="nucleotide sequence ID" value="NZ_JAPZVM010000001.1"/>
</dbReference>
<gene>
    <name evidence="6" type="ORF">O6P32_00630</name>
</gene>
<dbReference type="EMBL" id="JAPZVM010000001">
    <property type="protein sequence ID" value="MCZ8371218.1"/>
    <property type="molecule type" value="Genomic_DNA"/>
</dbReference>
<dbReference type="Pfam" id="PF00126">
    <property type="entry name" value="HTH_1"/>
    <property type="match status" value="1"/>
</dbReference>
<dbReference type="InterPro" id="IPR005119">
    <property type="entry name" value="LysR_subst-bd"/>
</dbReference>
<reference evidence="6" key="1">
    <citation type="submission" date="2022-12" db="EMBL/GenBank/DDBJ databases">
        <title>Phocaeicola acetigenes sp. nov., isolated feces from a healthy human.</title>
        <authorList>
            <person name="Do H."/>
            <person name="Ha Y.B."/>
            <person name="Kim J.-S."/>
            <person name="Suh M.K."/>
            <person name="Kim H.S."/>
            <person name="Lee J.-S."/>
        </authorList>
    </citation>
    <scope>NUCLEOTIDE SEQUENCE</scope>
    <source>
        <strain evidence="6">KGMB11183</strain>
    </source>
</reference>
<organism evidence="6 7">
    <name type="scientific">Phocaeicola acetigenes</name>
    <dbReference type="NCBI Taxonomy" id="3016083"/>
    <lineage>
        <taxon>Bacteria</taxon>
        <taxon>Pseudomonadati</taxon>
        <taxon>Bacteroidota</taxon>
        <taxon>Bacteroidia</taxon>
        <taxon>Bacteroidales</taxon>
        <taxon>Bacteroidaceae</taxon>
        <taxon>Phocaeicola</taxon>
    </lineage>
</organism>
<protein>
    <submittedName>
        <fullName evidence="6">LysR substrate-binding domain-containing protein</fullName>
    </submittedName>
</protein>
<name>A0ABT4PDU6_9BACT</name>
<sequence>MELRQLKYFEKAYEYQNFSEASRLLFISQSTLSQQIKQLEEELDILLFDRIGKRVVPTEAGKAFLPYARKAIQDAESGKQIIKDLKGLETGELHIGATYSLSTLLTDALMAFTQAHPKIKINITFATSDELLAQLAEGRMDCVLSFLPEKLDGNFDTLPLFSSGLYFIAHRSHPLASISSITLNKLSQTPLILPARGFATRQKIEEICINKKLHLHIGMEVNDVQTIIRLLEGGKWATILTEAAVHEEPDLVKIPILSVERLATQGFLFWPQGVYRKKSTLAFAKFLQQVIAPHKH</sequence>
<evidence type="ECO:0000256" key="1">
    <source>
        <dbReference type="ARBA" id="ARBA00009437"/>
    </source>
</evidence>
<dbReference type="Gene3D" id="3.40.190.290">
    <property type="match status" value="1"/>
</dbReference>
<dbReference type="PROSITE" id="PS50931">
    <property type="entry name" value="HTH_LYSR"/>
    <property type="match status" value="1"/>
</dbReference>
<dbReference type="SUPFAM" id="SSF46785">
    <property type="entry name" value="Winged helix' DNA-binding domain"/>
    <property type="match status" value="1"/>
</dbReference>
<evidence type="ECO:0000256" key="2">
    <source>
        <dbReference type="ARBA" id="ARBA00023015"/>
    </source>
</evidence>
<evidence type="ECO:0000259" key="5">
    <source>
        <dbReference type="PROSITE" id="PS50931"/>
    </source>
</evidence>
<dbReference type="PANTHER" id="PTHR30419">
    <property type="entry name" value="HTH-TYPE TRANSCRIPTIONAL REGULATOR YBHD"/>
    <property type="match status" value="1"/>
</dbReference>
<dbReference type="InterPro" id="IPR050950">
    <property type="entry name" value="HTH-type_LysR_regulators"/>
</dbReference>
<dbReference type="InterPro" id="IPR036390">
    <property type="entry name" value="WH_DNA-bd_sf"/>
</dbReference>
<evidence type="ECO:0000313" key="6">
    <source>
        <dbReference type="EMBL" id="MCZ8371218.1"/>
    </source>
</evidence>
<dbReference type="CDD" id="cd05466">
    <property type="entry name" value="PBP2_LTTR_substrate"/>
    <property type="match status" value="1"/>
</dbReference>
<dbReference type="PRINTS" id="PR00039">
    <property type="entry name" value="HTHLYSR"/>
</dbReference>
<dbReference type="InterPro" id="IPR000847">
    <property type="entry name" value="LysR_HTH_N"/>
</dbReference>
<keyword evidence="3" id="KW-0238">DNA-binding</keyword>
<feature type="domain" description="HTH lysR-type" evidence="5">
    <location>
        <begin position="1"/>
        <end position="58"/>
    </location>
</feature>
<dbReference type="Proteomes" id="UP001141933">
    <property type="component" value="Unassembled WGS sequence"/>
</dbReference>
<comment type="similarity">
    <text evidence="1">Belongs to the LysR transcriptional regulatory family.</text>
</comment>
<proteinExistence type="inferred from homology"/>